<accession>A0A381PFC2</accession>
<dbReference type="AlphaFoldDB" id="A0A381PFC2"/>
<dbReference type="Pfam" id="PF00296">
    <property type="entry name" value="Bac_luciferase"/>
    <property type="match status" value="1"/>
</dbReference>
<evidence type="ECO:0000313" key="3">
    <source>
        <dbReference type="EMBL" id="SUZ65324.1"/>
    </source>
</evidence>
<dbReference type="InterPro" id="IPR050564">
    <property type="entry name" value="F420-G6PD/mer"/>
</dbReference>
<dbReference type="PANTHER" id="PTHR43244:SF1">
    <property type="entry name" value="5,10-METHYLENETETRAHYDROMETHANOPTERIN REDUCTASE"/>
    <property type="match status" value="1"/>
</dbReference>
<gene>
    <name evidence="3" type="ORF">METZ01_LOCUS18178</name>
</gene>
<feature type="domain" description="Luciferase-like" evidence="2">
    <location>
        <begin position="15"/>
        <end position="273"/>
    </location>
</feature>
<sequence>MNMPAISLAAVRGRRQQTLEMAAEIERRGFTGIYCPSMGDCVALCQGIASVTNEIVFGTSVQPIYFRNPEDLAATAAFIHEISDGRFRLGIGVTHGPVHQRLGITPGKPLADIREYVSAMQQAAEHHGELPPIVLATLRRKMVELSVEIGAGAVWANASRNDFNNSVADIPQEIQDGDFLIGNMIPTVIDADLNAGAARNRKTLQGYVALPNYRNYWKQAGYVEEMEGIEAAIADGDRDRVLTCMTDEWLSNATLYGSADQVREGVEEWFDQGCKTPILVPSSTSGGQMHAIQELFDCFA</sequence>
<name>A0A381PFC2_9ZZZZ</name>
<dbReference type="EMBL" id="UINC01000957">
    <property type="protein sequence ID" value="SUZ65324.1"/>
    <property type="molecule type" value="Genomic_DNA"/>
</dbReference>
<reference evidence="3" key="1">
    <citation type="submission" date="2018-05" db="EMBL/GenBank/DDBJ databases">
        <authorList>
            <person name="Lanie J.A."/>
            <person name="Ng W.-L."/>
            <person name="Kazmierczak K.M."/>
            <person name="Andrzejewski T.M."/>
            <person name="Davidsen T.M."/>
            <person name="Wayne K.J."/>
            <person name="Tettelin H."/>
            <person name="Glass J.I."/>
            <person name="Rusch D."/>
            <person name="Podicherti R."/>
            <person name="Tsui H.-C.T."/>
            <person name="Winkler M.E."/>
        </authorList>
    </citation>
    <scope>NUCLEOTIDE SEQUENCE</scope>
</reference>
<dbReference type="InterPro" id="IPR011251">
    <property type="entry name" value="Luciferase-like_dom"/>
</dbReference>
<protein>
    <recommendedName>
        <fullName evidence="2">Luciferase-like domain-containing protein</fullName>
    </recommendedName>
</protein>
<dbReference type="SUPFAM" id="SSF51679">
    <property type="entry name" value="Bacterial luciferase-like"/>
    <property type="match status" value="1"/>
</dbReference>
<evidence type="ECO:0000256" key="1">
    <source>
        <dbReference type="ARBA" id="ARBA00023002"/>
    </source>
</evidence>
<proteinExistence type="predicted"/>
<dbReference type="InterPro" id="IPR036661">
    <property type="entry name" value="Luciferase-like_sf"/>
</dbReference>
<dbReference type="GO" id="GO:0016705">
    <property type="term" value="F:oxidoreductase activity, acting on paired donors, with incorporation or reduction of molecular oxygen"/>
    <property type="evidence" value="ECO:0007669"/>
    <property type="project" value="InterPro"/>
</dbReference>
<dbReference type="PANTHER" id="PTHR43244">
    <property type="match status" value="1"/>
</dbReference>
<dbReference type="Gene3D" id="3.20.20.30">
    <property type="entry name" value="Luciferase-like domain"/>
    <property type="match status" value="1"/>
</dbReference>
<evidence type="ECO:0000259" key="2">
    <source>
        <dbReference type="Pfam" id="PF00296"/>
    </source>
</evidence>
<organism evidence="3">
    <name type="scientific">marine metagenome</name>
    <dbReference type="NCBI Taxonomy" id="408172"/>
    <lineage>
        <taxon>unclassified sequences</taxon>
        <taxon>metagenomes</taxon>
        <taxon>ecological metagenomes</taxon>
    </lineage>
</organism>
<keyword evidence="1" id="KW-0560">Oxidoreductase</keyword>